<dbReference type="Proteomes" id="UP001321445">
    <property type="component" value="Chromosome"/>
</dbReference>
<organism evidence="2 3">
    <name type="scientific">Hydrogenimonas cancrithermarum</name>
    <dbReference type="NCBI Taxonomy" id="2993563"/>
    <lineage>
        <taxon>Bacteria</taxon>
        <taxon>Pseudomonadati</taxon>
        <taxon>Campylobacterota</taxon>
        <taxon>Epsilonproteobacteria</taxon>
        <taxon>Campylobacterales</taxon>
        <taxon>Hydrogenimonadaceae</taxon>
        <taxon>Hydrogenimonas</taxon>
    </lineage>
</organism>
<evidence type="ECO:0000313" key="3">
    <source>
        <dbReference type="Proteomes" id="UP001321445"/>
    </source>
</evidence>
<name>A0ABM8FN15_9BACT</name>
<gene>
    <name evidence="2" type="ORF">HCR_20850</name>
</gene>
<dbReference type="InterPro" id="IPR019291">
    <property type="entry name" value="Host_attachment_protein"/>
</dbReference>
<evidence type="ECO:0000313" key="2">
    <source>
        <dbReference type="EMBL" id="BDY13773.1"/>
    </source>
</evidence>
<sequence>MKIGDIVIVSDLGEMKIYRAEPRGLEAEAGLKPDHVKLDLIDAKDYVASHWKVQDIVTDQAGQFKGGSQGRGEFSQGSVGERHELEKHLEEEVIEAIAKDISDTVSANNPPKWYLGLPETIYARVMEKVSPAVKEKLFLGLKKDLVKTDKNDLVEIFKK</sequence>
<feature type="region of interest" description="Disordered" evidence="1">
    <location>
        <begin position="62"/>
        <end position="81"/>
    </location>
</feature>
<reference evidence="2 3" key="1">
    <citation type="submission" date="2023-03" db="EMBL/GenBank/DDBJ databases">
        <title>Description of Hydrogenimonas sp. ISO32.</title>
        <authorList>
            <person name="Mino S."/>
            <person name="Fukazawa S."/>
            <person name="Sawabe T."/>
        </authorList>
    </citation>
    <scope>NUCLEOTIDE SEQUENCE [LARGE SCALE GENOMIC DNA]</scope>
    <source>
        <strain evidence="2 3">ISO32</strain>
    </source>
</reference>
<dbReference type="Pfam" id="PF10116">
    <property type="entry name" value="Host_attach"/>
    <property type="match status" value="1"/>
</dbReference>
<proteinExistence type="predicted"/>
<dbReference type="EMBL" id="AP027370">
    <property type="protein sequence ID" value="BDY13773.1"/>
    <property type="molecule type" value="Genomic_DNA"/>
</dbReference>
<dbReference type="RefSeq" id="WP_286336716.1">
    <property type="nucleotide sequence ID" value="NZ_AP027370.1"/>
</dbReference>
<protein>
    <recommendedName>
        <fullName evidence="4">Host attachment protein</fullName>
    </recommendedName>
</protein>
<keyword evidence="3" id="KW-1185">Reference proteome</keyword>
<evidence type="ECO:0008006" key="4">
    <source>
        <dbReference type="Google" id="ProtNLM"/>
    </source>
</evidence>
<evidence type="ECO:0000256" key="1">
    <source>
        <dbReference type="SAM" id="MobiDB-lite"/>
    </source>
</evidence>
<accession>A0ABM8FN15</accession>